<evidence type="ECO:0000256" key="3">
    <source>
        <dbReference type="ARBA" id="ARBA00022692"/>
    </source>
</evidence>
<feature type="transmembrane region" description="Helical" evidence="6">
    <location>
        <begin position="54"/>
        <end position="72"/>
    </location>
</feature>
<evidence type="ECO:0000256" key="5">
    <source>
        <dbReference type="ARBA" id="ARBA00023136"/>
    </source>
</evidence>
<evidence type="ECO:0000256" key="1">
    <source>
        <dbReference type="ARBA" id="ARBA00004141"/>
    </source>
</evidence>
<dbReference type="STRING" id="1128970.SAMN04487935_1739"/>
<keyword evidence="3 6" id="KW-0812">Transmembrane</keyword>
<dbReference type="Pfam" id="PF07947">
    <property type="entry name" value="YhhN"/>
    <property type="match status" value="1"/>
</dbReference>
<keyword evidence="5 6" id="KW-0472">Membrane</keyword>
<feature type="transmembrane region" description="Helical" evidence="6">
    <location>
        <begin position="7"/>
        <end position="24"/>
    </location>
</feature>
<proteinExistence type="inferred from homology"/>
<reference evidence="7 8" key="1">
    <citation type="submission" date="2016-10" db="EMBL/GenBank/DDBJ databases">
        <authorList>
            <person name="de Groot N.N."/>
        </authorList>
    </citation>
    <scope>NUCLEOTIDE SEQUENCE [LARGE SCALE GENOMIC DNA]</scope>
    <source>
        <strain evidence="7 8">CGMCC 1.10076</strain>
    </source>
</reference>
<dbReference type="EMBL" id="FNEZ01000002">
    <property type="protein sequence ID" value="SDJ75657.1"/>
    <property type="molecule type" value="Genomic_DNA"/>
</dbReference>
<evidence type="ECO:0000256" key="6">
    <source>
        <dbReference type="SAM" id="Phobius"/>
    </source>
</evidence>
<feature type="transmembrane region" description="Helical" evidence="6">
    <location>
        <begin position="78"/>
        <end position="96"/>
    </location>
</feature>
<accession>A0A1G8WBY8</accession>
<evidence type="ECO:0000256" key="2">
    <source>
        <dbReference type="ARBA" id="ARBA00007375"/>
    </source>
</evidence>
<feature type="transmembrane region" description="Helical" evidence="6">
    <location>
        <begin position="167"/>
        <end position="186"/>
    </location>
</feature>
<dbReference type="InterPro" id="IPR012506">
    <property type="entry name" value="TMEM86B-like"/>
</dbReference>
<feature type="transmembrane region" description="Helical" evidence="6">
    <location>
        <begin position="30"/>
        <end position="47"/>
    </location>
</feature>
<dbReference type="GO" id="GO:0016020">
    <property type="term" value="C:membrane"/>
    <property type="evidence" value="ECO:0007669"/>
    <property type="project" value="UniProtKB-SubCell"/>
</dbReference>
<keyword evidence="4 6" id="KW-1133">Transmembrane helix</keyword>
<dbReference type="RefSeq" id="WP_091393881.1">
    <property type="nucleotide sequence ID" value="NZ_BKAI01000003.1"/>
</dbReference>
<name>A0A1G8WBY8_9FLAO</name>
<comment type="subcellular location">
    <subcellularLocation>
        <location evidence="1">Membrane</location>
        <topology evidence="1">Multi-pass membrane protein</topology>
    </subcellularLocation>
</comment>
<sequence>MKIKETALYLYTISSVIAIVGLVADNEFLLLVTKPIIIPSIYFYYLIIARRPNLLFTLFFVFTFIGDAVVLLKLDNLIFTMVPYLISYLLMIKFVFKDAVKAHIHFSALAFSMVLFTLLMFILSLLTDIHTEDRQNLIYPIIAYGIVLAALVCLSIYNFMALKTISGFYLLVACGCSIISDVFYILYNQHFHIPVLNYINAAMQLTSYYFFVKYMINRKIHIKMKQATAIGR</sequence>
<dbReference type="AlphaFoldDB" id="A0A1G8WBY8"/>
<dbReference type="OrthoDB" id="1377116at2"/>
<evidence type="ECO:0000313" key="8">
    <source>
        <dbReference type="Proteomes" id="UP000199580"/>
    </source>
</evidence>
<organism evidence="7 8">
    <name type="scientific">Flavobacterium noncentrifugens</name>
    <dbReference type="NCBI Taxonomy" id="1128970"/>
    <lineage>
        <taxon>Bacteria</taxon>
        <taxon>Pseudomonadati</taxon>
        <taxon>Bacteroidota</taxon>
        <taxon>Flavobacteriia</taxon>
        <taxon>Flavobacteriales</taxon>
        <taxon>Flavobacteriaceae</taxon>
        <taxon>Flavobacterium</taxon>
    </lineage>
</organism>
<comment type="similarity">
    <text evidence="2">Belongs to the TMEM86 family.</text>
</comment>
<feature type="transmembrane region" description="Helical" evidence="6">
    <location>
        <begin position="138"/>
        <end position="160"/>
    </location>
</feature>
<feature type="transmembrane region" description="Helical" evidence="6">
    <location>
        <begin position="108"/>
        <end position="126"/>
    </location>
</feature>
<evidence type="ECO:0000256" key="4">
    <source>
        <dbReference type="ARBA" id="ARBA00022989"/>
    </source>
</evidence>
<feature type="transmembrane region" description="Helical" evidence="6">
    <location>
        <begin position="198"/>
        <end position="216"/>
    </location>
</feature>
<gene>
    <name evidence="7" type="ORF">SAMN04487935_1739</name>
</gene>
<protein>
    <submittedName>
        <fullName evidence="7">YhhN-like protein</fullName>
    </submittedName>
</protein>
<evidence type="ECO:0000313" key="7">
    <source>
        <dbReference type="EMBL" id="SDJ75657.1"/>
    </source>
</evidence>
<dbReference type="Proteomes" id="UP000199580">
    <property type="component" value="Unassembled WGS sequence"/>
</dbReference>
<keyword evidence="8" id="KW-1185">Reference proteome</keyword>